<dbReference type="PROSITE" id="PS50928">
    <property type="entry name" value="ABC_TM1"/>
    <property type="match status" value="1"/>
</dbReference>
<dbReference type="CDD" id="cd06261">
    <property type="entry name" value="TM_PBP2"/>
    <property type="match status" value="1"/>
</dbReference>
<comment type="similarity">
    <text evidence="2">Belongs to the binding-protein-dependent transport system permease family. CysTW subfamily.</text>
</comment>
<protein>
    <submittedName>
        <fullName evidence="10">Putative spermidine/putrescine transport system permease protein</fullName>
    </submittedName>
</protein>
<evidence type="ECO:0000256" key="4">
    <source>
        <dbReference type="ARBA" id="ARBA00022475"/>
    </source>
</evidence>
<feature type="domain" description="ABC transmembrane type-1" evidence="9">
    <location>
        <begin position="71"/>
        <end position="275"/>
    </location>
</feature>
<evidence type="ECO:0000256" key="3">
    <source>
        <dbReference type="ARBA" id="ARBA00022448"/>
    </source>
</evidence>
<evidence type="ECO:0000259" key="9">
    <source>
        <dbReference type="PROSITE" id="PS50928"/>
    </source>
</evidence>
<evidence type="ECO:0000256" key="7">
    <source>
        <dbReference type="ARBA" id="ARBA00023136"/>
    </source>
</evidence>
<evidence type="ECO:0000313" key="10">
    <source>
        <dbReference type="EMBL" id="SFV07415.1"/>
    </source>
</evidence>
<feature type="transmembrane region" description="Helical" evidence="8">
    <location>
        <begin position="149"/>
        <end position="171"/>
    </location>
</feature>
<proteinExistence type="inferred from homology"/>
<dbReference type="PANTHER" id="PTHR42929:SF5">
    <property type="entry name" value="ABC TRANSPORTER PERMEASE PROTEIN"/>
    <property type="match status" value="1"/>
</dbReference>
<keyword evidence="6 8" id="KW-1133">Transmembrane helix</keyword>
<evidence type="ECO:0000256" key="5">
    <source>
        <dbReference type="ARBA" id="ARBA00022692"/>
    </source>
</evidence>
<dbReference type="Gene3D" id="1.10.3720.10">
    <property type="entry name" value="MetI-like"/>
    <property type="match status" value="1"/>
</dbReference>
<dbReference type="EMBL" id="FPBV01000036">
    <property type="protein sequence ID" value="SFV07415.1"/>
    <property type="molecule type" value="Genomic_DNA"/>
</dbReference>
<dbReference type="Pfam" id="PF00528">
    <property type="entry name" value="BPD_transp_1"/>
    <property type="match status" value="1"/>
</dbReference>
<keyword evidence="7 8" id="KW-0472">Membrane</keyword>
<dbReference type="AlphaFoldDB" id="A0A1I7LCI6"/>
<keyword evidence="5 8" id="KW-0812">Transmembrane</keyword>
<dbReference type="InterPro" id="IPR035906">
    <property type="entry name" value="MetI-like_sf"/>
</dbReference>
<evidence type="ECO:0000256" key="1">
    <source>
        <dbReference type="ARBA" id="ARBA00004651"/>
    </source>
</evidence>
<reference evidence="11" key="1">
    <citation type="submission" date="2016-10" db="EMBL/GenBank/DDBJ databases">
        <authorList>
            <person name="Varghese N."/>
        </authorList>
    </citation>
    <scope>NUCLEOTIDE SEQUENCE [LARGE SCALE GENOMIC DNA]</scope>
    <source>
        <strain evidence="11">DSM 17980</strain>
    </source>
</reference>
<feature type="transmembrane region" description="Helical" evidence="8">
    <location>
        <begin position="75"/>
        <end position="99"/>
    </location>
</feature>
<evidence type="ECO:0000313" key="11">
    <source>
        <dbReference type="Proteomes" id="UP000183508"/>
    </source>
</evidence>
<keyword evidence="4" id="KW-1003">Cell membrane</keyword>
<dbReference type="GO" id="GO:0005886">
    <property type="term" value="C:plasma membrane"/>
    <property type="evidence" value="ECO:0007669"/>
    <property type="project" value="UniProtKB-SubCell"/>
</dbReference>
<keyword evidence="11" id="KW-1185">Reference proteome</keyword>
<sequence>MLVYKRTYTWTTGGLLVLPAILVFTLFFVIPLLHVLLTSLHNYSQTSGVGDRWTTQNYAKFLRDPYYLGVLWRTIRISLVTTVVTLILGYPLAMVLAATKGRTRSWLILFLLAPLLVSMVIRAYGWVILLGTQGPVANLFHVLGLRTPTMLYTEFAIDLGMVHVFLAYMVLPILGSLENVDAAIVRAAANLGAGKWYTFRRVLLPLTLPGVSAGAVMVFSLTASSFVTPSILGGPRVPVMSELAYDQVVSVMNWPYGSAIGCILIVVTMLLLLIYAGVLRGRRGRTEGTVTSW</sequence>
<organism evidence="10 11">
    <name type="scientific">Alicyclobacillus macrosporangiidus</name>
    <dbReference type="NCBI Taxonomy" id="392015"/>
    <lineage>
        <taxon>Bacteria</taxon>
        <taxon>Bacillati</taxon>
        <taxon>Bacillota</taxon>
        <taxon>Bacilli</taxon>
        <taxon>Bacillales</taxon>
        <taxon>Alicyclobacillaceae</taxon>
        <taxon>Alicyclobacillus</taxon>
    </lineage>
</organism>
<evidence type="ECO:0000256" key="2">
    <source>
        <dbReference type="ARBA" id="ARBA00007069"/>
    </source>
</evidence>
<dbReference type="SUPFAM" id="SSF161098">
    <property type="entry name" value="MetI-like"/>
    <property type="match status" value="1"/>
</dbReference>
<gene>
    <name evidence="10" type="ORF">SAMN05421543_1364</name>
</gene>
<dbReference type="RefSeq" id="WP_074956527.1">
    <property type="nucleotide sequence ID" value="NZ_FPBV01000036.1"/>
</dbReference>
<evidence type="ECO:0000256" key="6">
    <source>
        <dbReference type="ARBA" id="ARBA00022989"/>
    </source>
</evidence>
<name>A0A1I7LCI6_9BACL</name>
<dbReference type="GO" id="GO:0055085">
    <property type="term" value="P:transmembrane transport"/>
    <property type="evidence" value="ECO:0007669"/>
    <property type="project" value="InterPro"/>
</dbReference>
<accession>A0A1I7LCI6</accession>
<dbReference type="PANTHER" id="PTHR42929">
    <property type="entry name" value="INNER MEMBRANE ABC TRANSPORTER PERMEASE PROTEIN YDCU-RELATED-RELATED"/>
    <property type="match status" value="1"/>
</dbReference>
<feature type="transmembrane region" description="Helical" evidence="8">
    <location>
        <begin position="256"/>
        <end position="278"/>
    </location>
</feature>
<dbReference type="InterPro" id="IPR000515">
    <property type="entry name" value="MetI-like"/>
</dbReference>
<feature type="transmembrane region" description="Helical" evidence="8">
    <location>
        <begin position="106"/>
        <end position="129"/>
    </location>
</feature>
<feature type="transmembrane region" description="Helical" evidence="8">
    <location>
        <begin position="202"/>
        <end position="227"/>
    </location>
</feature>
<dbReference type="OrthoDB" id="9795403at2"/>
<feature type="transmembrane region" description="Helical" evidence="8">
    <location>
        <begin position="12"/>
        <end position="37"/>
    </location>
</feature>
<comment type="subcellular location">
    <subcellularLocation>
        <location evidence="1 8">Cell membrane</location>
        <topology evidence="1 8">Multi-pass membrane protein</topology>
    </subcellularLocation>
</comment>
<keyword evidence="3 8" id="KW-0813">Transport</keyword>
<dbReference type="STRING" id="392015.SAMN05421543_1364"/>
<dbReference type="Proteomes" id="UP000183508">
    <property type="component" value="Unassembled WGS sequence"/>
</dbReference>
<evidence type="ECO:0000256" key="8">
    <source>
        <dbReference type="RuleBase" id="RU363032"/>
    </source>
</evidence>